<dbReference type="AlphaFoldDB" id="A0A8K0GWT5"/>
<gene>
    <name evidence="3" type="ORF">FNV43_RR15463</name>
</gene>
<dbReference type="EMBL" id="VOIH02000007">
    <property type="protein sequence ID" value="KAF3441549.1"/>
    <property type="molecule type" value="Genomic_DNA"/>
</dbReference>
<evidence type="ECO:0000256" key="2">
    <source>
        <dbReference type="SAM" id="Phobius"/>
    </source>
</evidence>
<reference evidence="3" key="1">
    <citation type="submission" date="2020-03" db="EMBL/GenBank/DDBJ databases">
        <title>A high-quality chromosome-level genome assembly of a woody plant with both climbing and erect habits, Rhamnella rubrinervis.</title>
        <authorList>
            <person name="Lu Z."/>
            <person name="Yang Y."/>
            <person name="Zhu X."/>
            <person name="Sun Y."/>
        </authorList>
    </citation>
    <scope>NUCLEOTIDE SEQUENCE</scope>
    <source>
        <strain evidence="3">BYM</strain>
        <tissue evidence="3">Leaf</tissue>
    </source>
</reference>
<evidence type="ECO:0000313" key="4">
    <source>
        <dbReference type="Proteomes" id="UP000796880"/>
    </source>
</evidence>
<dbReference type="Proteomes" id="UP000796880">
    <property type="component" value="Unassembled WGS sequence"/>
</dbReference>
<dbReference type="PANTHER" id="PTHR10811">
    <property type="entry name" value="FRINGE-RELATED"/>
    <property type="match status" value="1"/>
</dbReference>
<proteinExistence type="predicted"/>
<organism evidence="3 4">
    <name type="scientific">Rhamnella rubrinervis</name>
    <dbReference type="NCBI Taxonomy" id="2594499"/>
    <lineage>
        <taxon>Eukaryota</taxon>
        <taxon>Viridiplantae</taxon>
        <taxon>Streptophyta</taxon>
        <taxon>Embryophyta</taxon>
        <taxon>Tracheophyta</taxon>
        <taxon>Spermatophyta</taxon>
        <taxon>Magnoliopsida</taxon>
        <taxon>eudicotyledons</taxon>
        <taxon>Gunneridae</taxon>
        <taxon>Pentapetalae</taxon>
        <taxon>rosids</taxon>
        <taxon>fabids</taxon>
        <taxon>Rosales</taxon>
        <taxon>Rhamnaceae</taxon>
        <taxon>rhamnoid group</taxon>
        <taxon>Rhamneae</taxon>
        <taxon>Rhamnella</taxon>
    </lineage>
</organism>
<dbReference type="InterPro" id="IPR006740">
    <property type="entry name" value="DUF604"/>
</dbReference>
<dbReference type="FunFam" id="3.90.550.50:FF:000006">
    <property type="entry name" value="Fringe-related protein-like"/>
    <property type="match status" value="1"/>
</dbReference>
<accession>A0A8K0GWT5</accession>
<name>A0A8K0GWT5_9ROSA</name>
<evidence type="ECO:0000313" key="3">
    <source>
        <dbReference type="EMBL" id="KAF3441549.1"/>
    </source>
</evidence>
<feature type="transmembrane region" description="Helical" evidence="2">
    <location>
        <begin position="21"/>
        <end position="40"/>
    </location>
</feature>
<keyword evidence="2" id="KW-1133">Transmembrane helix</keyword>
<sequence length="513" mass="59024">MKINLKDLKNLYISWTKTKPTMVWTILVIILIYITLNFNFRYLPNSYSCNQTPSFTVNKSSFSPTPPTQAISSPPPPTPQTAVPATIAQTSEKPSGKTNLSHIVFGIAASTKLWDHRKNYMKQWWRPGEMRGVVWFDEEPKISAEDEGVLPTWNISGDTSKFKYSHPTGHHSAIRISRIVSETFRMERKEEVRWFVLGDDDTVFVADNLVRVLQKYDHKQFYYIGSSSESHVQNIAFSYNMAYGGGGIAISYPLAKELEKMQDSCIQRYPAFYGSDDRLQACMAELGVPLTKERGFHQFDVYGNVFGLLAAHPVTPLVSLHHLDLLKPIFPNMDRVESLKRLKGPIGLDSAALMQQSICYDKRRRWTVSVSWGFAVQIVRGFLKARDMEVPTRTTLNWYRNSDKNGYTFNTRPLFEHKCQKPFVYYVSEARFNSNTTKTVTEYVLDRIQNLKCEWKMANPYQVQKVEVHKRADPNLWDKSPRRNCCRILSTKKKDTMVIDVGVCRAGEFAEVR</sequence>
<dbReference type="OrthoDB" id="421979at2759"/>
<feature type="region of interest" description="Disordered" evidence="1">
    <location>
        <begin position="58"/>
        <end position="83"/>
    </location>
</feature>
<keyword evidence="4" id="KW-1185">Reference proteome</keyword>
<keyword evidence="2" id="KW-0812">Transmembrane</keyword>
<evidence type="ECO:0000256" key="1">
    <source>
        <dbReference type="SAM" id="MobiDB-lite"/>
    </source>
</evidence>
<dbReference type="Gene3D" id="3.90.550.50">
    <property type="match status" value="1"/>
</dbReference>
<keyword evidence="2" id="KW-0472">Membrane</keyword>
<protein>
    <submittedName>
        <fullName evidence="3">Uncharacterized protein</fullName>
    </submittedName>
</protein>
<dbReference type="Pfam" id="PF04646">
    <property type="entry name" value="DUF604"/>
    <property type="match status" value="1"/>
</dbReference>
<comment type="caution">
    <text evidence="3">The sequence shown here is derived from an EMBL/GenBank/DDBJ whole genome shotgun (WGS) entry which is preliminary data.</text>
</comment>